<evidence type="ECO:0000313" key="1">
    <source>
        <dbReference type="EMBL" id="KAJ2921958.1"/>
    </source>
</evidence>
<reference evidence="1" key="1">
    <citation type="submission" date="2022-06" db="EMBL/GenBank/DDBJ databases">
        <title>Genome Sequence of Candolleomyces eurysporus.</title>
        <authorList>
            <person name="Buettner E."/>
        </authorList>
    </citation>
    <scope>NUCLEOTIDE SEQUENCE</scope>
    <source>
        <strain evidence="1">VTCC 930004</strain>
    </source>
</reference>
<dbReference type="EMBL" id="JANBPK010001530">
    <property type="protein sequence ID" value="KAJ2921958.1"/>
    <property type="molecule type" value="Genomic_DNA"/>
</dbReference>
<proteinExistence type="predicted"/>
<dbReference type="AlphaFoldDB" id="A0A9W8IY22"/>
<feature type="non-terminal residue" evidence="1">
    <location>
        <position position="1"/>
    </location>
</feature>
<dbReference type="OrthoDB" id="10363894at2759"/>
<evidence type="ECO:0008006" key="3">
    <source>
        <dbReference type="Google" id="ProtNLM"/>
    </source>
</evidence>
<evidence type="ECO:0000313" key="2">
    <source>
        <dbReference type="Proteomes" id="UP001140091"/>
    </source>
</evidence>
<sequence>MPTATSAIASSLLPNAPVNRRIHFDQLPTMPTATSAIVSSLPTAPVNWSVGSGPLLAVQECNQCDEAHPNPSFLSYTDVPPEVVERIIGRVANPIDMHRLSRLCAKFKALAIYVLYGRVRSVLAAFGIVDEREFLRYIRRSGIYWAGPSLLSVVFPDFASDLYDGRLELHVHNNHRVLTGLQDYLSSIGYELNGFHDGARAVDLFTSSVLEYPCFGRTVKRIMRFTKRLSGILKEIIVFVSRSEITGFLSITEYPTTLFMLYVDGISLHVLYPYLTGNGRGLINLPFPQPPSPVVPSFILALSPSFDLKPHLADWPEYRFHLCEHNAYCPLRLRHQLDNRGLSLGCSIDHPDMRQYRRREPGRIFPPFYARINPTLCIWRLRCCGSCLANMPFPCQDVSHLGVYIARDMFISDVLPPGHALALPAPLPYRLAVLVPP</sequence>
<protein>
    <recommendedName>
        <fullName evidence="3">F-box domain-containing protein</fullName>
    </recommendedName>
</protein>
<dbReference type="Proteomes" id="UP001140091">
    <property type="component" value="Unassembled WGS sequence"/>
</dbReference>
<gene>
    <name evidence="1" type="ORF">H1R20_g15138</name>
</gene>
<comment type="caution">
    <text evidence="1">The sequence shown here is derived from an EMBL/GenBank/DDBJ whole genome shotgun (WGS) entry which is preliminary data.</text>
</comment>
<name>A0A9W8IY22_9AGAR</name>
<organism evidence="1 2">
    <name type="scientific">Candolleomyces eurysporus</name>
    <dbReference type="NCBI Taxonomy" id="2828524"/>
    <lineage>
        <taxon>Eukaryota</taxon>
        <taxon>Fungi</taxon>
        <taxon>Dikarya</taxon>
        <taxon>Basidiomycota</taxon>
        <taxon>Agaricomycotina</taxon>
        <taxon>Agaricomycetes</taxon>
        <taxon>Agaricomycetidae</taxon>
        <taxon>Agaricales</taxon>
        <taxon>Agaricineae</taxon>
        <taxon>Psathyrellaceae</taxon>
        <taxon>Candolleomyces</taxon>
    </lineage>
</organism>
<accession>A0A9W8IY22</accession>
<keyword evidence="2" id="KW-1185">Reference proteome</keyword>